<dbReference type="PaxDb" id="572546-Arcpr_0477"/>
<name>D2RGW8_ARCPA</name>
<reference evidence="2 3" key="1">
    <citation type="journal article" date="2010" name="Stand. Genomic Sci.">
        <title>Complete genome sequence of Archaeoglobus profundus type strain (AV18).</title>
        <authorList>
            <person name="von Jan M."/>
            <person name="Lapidus A."/>
            <person name="Del Rio T.G."/>
            <person name="Copeland A."/>
            <person name="Tice H."/>
            <person name="Cheng J.F."/>
            <person name="Lucas S."/>
            <person name="Chen F."/>
            <person name="Nolan M."/>
            <person name="Goodwin L."/>
            <person name="Han C."/>
            <person name="Pitluck S."/>
            <person name="Liolios K."/>
            <person name="Ivanova N."/>
            <person name="Mavromatis K."/>
            <person name="Ovchinnikova G."/>
            <person name="Chertkov O."/>
            <person name="Pati A."/>
            <person name="Chen A."/>
            <person name="Palaniappan K."/>
            <person name="Land M."/>
            <person name="Hauser L."/>
            <person name="Chang Y.J."/>
            <person name="Jeffries C.D."/>
            <person name="Saunders E."/>
            <person name="Brettin T."/>
            <person name="Detter J.C."/>
            <person name="Chain P."/>
            <person name="Eichinger K."/>
            <person name="Huber H."/>
            <person name="Spring S."/>
            <person name="Rohde M."/>
            <person name="Goker M."/>
            <person name="Wirth R."/>
            <person name="Woyke T."/>
            <person name="Bristow J."/>
            <person name="Eisen J.A."/>
            <person name="Markowitz V."/>
            <person name="Hugenholtz P."/>
            <person name="Kyrpides N.C."/>
            <person name="Klenk H.P."/>
        </authorList>
    </citation>
    <scope>NUCLEOTIDE SEQUENCE [LARGE SCALE GENOMIC DNA]</scope>
    <source>
        <strain evidence="3">DSM 5631 / JCM 9629 / NBRC 100127 / Av18</strain>
    </source>
</reference>
<evidence type="ECO:0000313" key="2">
    <source>
        <dbReference type="EMBL" id="ADB57543.1"/>
    </source>
</evidence>
<protein>
    <submittedName>
        <fullName evidence="2">Uncharacterized protein</fullName>
    </submittedName>
</protein>
<dbReference type="OrthoDB" id="50082at2157"/>
<dbReference type="GeneID" id="8739136"/>
<accession>D2RGW8</accession>
<dbReference type="EMBL" id="CP001857">
    <property type="protein sequence ID" value="ADB57543.1"/>
    <property type="molecule type" value="Genomic_DNA"/>
</dbReference>
<dbReference type="STRING" id="572546.Arcpr_0477"/>
<keyword evidence="1" id="KW-1133">Transmembrane helix</keyword>
<feature type="transmembrane region" description="Helical" evidence="1">
    <location>
        <begin position="31"/>
        <end position="53"/>
    </location>
</feature>
<keyword evidence="3" id="KW-1185">Reference proteome</keyword>
<evidence type="ECO:0000256" key="1">
    <source>
        <dbReference type="SAM" id="Phobius"/>
    </source>
</evidence>
<keyword evidence="1" id="KW-0812">Transmembrane</keyword>
<proteinExistence type="predicted"/>
<dbReference type="RefSeq" id="WP_012939879.1">
    <property type="nucleotide sequence ID" value="NC_013741.1"/>
</dbReference>
<gene>
    <name evidence="2" type="ordered locus">Arcpr_0477</name>
</gene>
<evidence type="ECO:0000313" key="3">
    <source>
        <dbReference type="Proteomes" id="UP000001901"/>
    </source>
</evidence>
<dbReference type="HOGENOM" id="CLU_2433681_0_0_2"/>
<dbReference type="KEGG" id="apo:Arcpr_0477"/>
<keyword evidence="1" id="KW-0472">Membrane</keyword>
<sequence length="90" mass="10715">MKEIELTLDEFEKWLRERGYDKRMGKENFELFLKIGLAGLFFMNSSLLMGYIFSSLGLPSERISEKTRFEIGRRIKEIKATRDYLKIVIE</sequence>
<dbReference type="AlphaFoldDB" id="D2RGW8"/>
<dbReference type="Proteomes" id="UP000001901">
    <property type="component" value="Chromosome"/>
</dbReference>
<organism evidence="2 3">
    <name type="scientific">Archaeoglobus profundus (strain DSM 5631 / JCM 9629 / NBRC 100127 / Av18)</name>
    <dbReference type="NCBI Taxonomy" id="572546"/>
    <lineage>
        <taxon>Archaea</taxon>
        <taxon>Methanobacteriati</taxon>
        <taxon>Methanobacteriota</taxon>
        <taxon>Archaeoglobi</taxon>
        <taxon>Archaeoglobales</taxon>
        <taxon>Archaeoglobaceae</taxon>
        <taxon>Archaeoglobus</taxon>
    </lineage>
</organism>
<dbReference type="eggNOG" id="arCOG10222">
    <property type="taxonomic scope" value="Archaea"/>
</dbReference>